<reference evidence="12 13" key="1">
    <citation type="journal article" date="2016" name="Appl. Environ. Microbiol.">
        <title>Whole genome relationships among Francisella bacteria of diverse origin define new species and provide specific regions for detection.</title>
        <authorList>
            <person name="Challacombe J.F."/>
            <person name="Petersen J.M."/>
            <person name="Gallegos-Graves V."/>
            <person name="Hodge D."/>
            <person name="Pillai S."/>
            <person name="Kuske C.R."/>
        </authorList>
    </citation>
    <scope>NUCLEOTIDE SEQUENCE [LARGE SCALE GENOMIC DNA]</scope>
    <source>
        <strain evidence="13">TX07-7310</strain>
    </source>
</reference>
<feature type="repeat" description="Lumazine-binding" evidence="10">
    <location>
        <begin position="1"/>
        <end position="96"/>
    </location>
</feature>
<keyword evidence="13" id="KW-1185">Reference proteome</keyword>
<evidence type="ECO:0000256" key="10">
    <source>
        <dbReference type="PROSITE-ProRule" id="PRU00524"/>
    </source>
</evidence>
<evidence type="ECO:0000256" key="7">
    <source>
        <dbReference type="ARBA" id="ARBA00022679"/>
    </source>
</evidence>
<comment type="pathway">
    <text evidence="3">Cofactor biosynthesis; riboflavin biosynthesis; riboflavin from 2-hydroxy-3-oxobutyl phosphate and 5-amino-6-(D-ribitylamino)uracil: step 2/2.</text>
</comment>
<organism evidence="12 13">
    <name type="scientific">Francisella uliginis</name>
    <dbReference type="NCBI Taxonomy" id="573570"/>
    <lineage>
        <taxon>Bacteria</taxon>
        <taxon>Pseudomonadati</taxon>
        <taxon>Pseudomonadota</taxon>
        <taxon>Gammaproteobacteria</taxon>
        <taxon>Thiotrichales</taxon>
        <taxon>Francisellaceae</taxon>
        <taxon>Francisella</taxon>
    </lineage>
</organism>
<protein>
    <recommendedName>
        <fullName evidence="5 9">Riboflavin synthase</fullName>
        <ecNumber evidence="4 9">2.5.1.9</ecNumber>
    </recommendedName>
</protein>
<keyword evidence="7" id="KW-0808">Transferase</keyword>
<dbReference type="PROSITE" id="PS51177">
    <property type="entry name" value="LUMAZINE_BIND"/>
    <property type="match status" value="2"/>
</dbReference>
<dbReference type="InterPro" id="IPR026017">
    <property type="entry name" value="Lumazine-bd_dom"/>
</dbReference>
<gene>
    <name evidence="12" type="ORF">F7310_00560</name>
</gene>
<feature type="repeat" description="Lumazine-binding" evidence="10">
    <location>
        <begin position="97"/>
        <end position="193"/>
    </location>
</feature>
<name>A0A1L4BQ14_9GAMM</name>
<dbReference type="CDD" id="cd00402">
    <property type="entry name" value="Riboflavin_synthase_like"/>
    <property type="match status" value="1"/>
</dbReference>
<evidence type="ECO:0000313" key="12">
    <source>
        <dbReference type="EMBL" id="API85935.1"/>
    </source>
</evidence>
<dbReference type="NCBIfam" id="NF009566">
    <property type="entry name" value="PRK13020.1"/>
    <property type="match status" value="1"/>
</dbReference>
<evidence type="ECO:0000259" key="11">
    <source>
        <dbReference type="PROSITE" id="PS51177"/>
    </source>
</evidence>
<evidence type="ECO:0000256" key="5">
    <source>
        <dbReference type="ARBA" id="ARBA00013950"/>
    </source>
</evidence>
<dbReference type="GO" id="GO:0009231">
    <property type="term" value="P:riboflavin biosynthetic process"/>
    <property type="evidence" value="ECO:0007669"/>
    <property type="project" value="UniProtKB-KW"/>
</dbReference>
<accession>A0A1L4BQ14</accession>
<dbReference type="PANTHER" id="PTHR21098:SF12">
    <property type="entry name" value="RIBOFLAVIN SYNTHASE"/>
    <property type="match status" value="1"/>
</dbReference>
<evidence type="ECO:0000256" key="4">
    <source>
        <dbReference type="ARBA" id="ARBA00012827"/>
    </source>
</evidence>
<keyword evidence="6" id="KW-0686">Riboflavin biosynthesis</keyword>
<comment type="function">
    <text evidence="2">Catalyzes the dismutation of two molecules of 6,7-dimethyl-8-ribityllumazine, resulting in the formation of riboflavin and 5-amino-6-(D-ribitylamino)uracil.</text>
</comment>
<evidence type="ECO:0000256" key="1">
    <source>
        <dbReference type="ARBA" id="ARBA00000968"/>
    </source>
</evidence>
<evidence type="ECO:0000256" key="3">
    <source>
        <dbReference type="ARBA" id="ARBA00004887"/>
    </source>
</evidence>
<sequence length="200" mass="21861">MFSGIVQQLGEVRKISTHKNVKYFEIAFSNSQKCKIGDSVAINGVCLTVTQLKDNDIASFDAVPETLDKTNLNQLELGSCVNTELALCYGDTVGGHMVQGHVDEKGIIKSISDVGGAWLIEISASRDFIKYLVNKGFVTIDGMSITIVEVLDKSFTVTLIPHTIDATIAKNYIQGSIINLEADATGKYIYKYIQGFKENV</sequence>
<dbReference type="EMBL" id="CP016796">
    <property type="protein sequence ID" value="API85935.1"/>
    <property type="molecule type" value="Genomic_DNA"/>
</dbReference>
<dbReference type="InterPro" id="IPR017938">
    <property type="entry name" value="Riboflavin_synthase-like_b-brl"/>
</dbReference>
<keyword evidence="8" id="KW-0677">Repeat</keyword>
<dbReference type="NCBIfam" id="TIGR00187">
    <property type="entry name" value="ribE"/>
    <property type="match status" value="1"/>
</dbReference>
<evidence type="ECO:0000256" key="9">
    <source>
        <dbReference type="NCBIfam" id="TIGR00187"/>
    </source>
</evidence>
<feature type="domain" description="Lumazine-binding" evidence="11">
    <location>
        <begin position="97"/>
        <end position="193"/>
    </location>
</feature>
<evidence type="ECO:0000256" key="8">
    <source>
        <dbReference type="ARBA" id="ARBA00022737"/>
    </source>
</evidence>
<dbReference type="PANTHER" id="PTHR21098">
    <property type="entry name" value="RIBOFLAVIN SYNTHASE ALPHA CHAIN"/>
    <property type="match status" value="1"/>
</dbReference>
<proteinExistence type="predicted"/>
<dbReference type="InterPro" id="IPR023366">
    <property type="entry name" value="ATP_synth_asu-like_sf"/>
</dbReference>
<evidence type="ECO:0000256" key="6">
    <source>
        <dbReference type="ARBA" id="ARBA00022619"/>
    </source>
</evidence>
<evidence type="ECO:0000313" key="13">
    <source>
        <dbReference type="Proteomes" id="UP000184222"/>
    </source>
</evidence>
<feature type="domain" description="Lumazine-binding" evidence="11">
    <location>
        <begin position="1"/>
        <end position="96"/>
    </location>
</feature>
<dbReference type="PIRSF" id="PIRSF000498">
    <property type="entry name" value="Riboflavin_syn_A"/>
    <property type="match status" value="1"/>
</dbReference>
<dbReference type="Proteomes" id="UP000184222">
    <property type="component" value="Chromosome"/>
</dbReference>
<dbReference type="NCBIfam" id="NF006767">
    <property type="entry name" value="PRK09289.1"/>
    <property type="match status" value="1"/>
</dbReference>
<evidence type="ECO:0000256" key="2">
    <source>
        <dbReference type="ARBA" id="ARBA00002803"/>
    </source>
</evidence>
<dbReference type="OrthoDB" id="9788537at2"/>
<dbReference type="Pfam" id="PF00677">
    <property type="entry name" value="Lum_binding"/>
    <property type="match status" value="2"/>
</dbReference>
<dbReference type="GO" id="GO:0004746">
    <property type="term" value="F:riboflavin synthase activity"/>
    <property type="evidence" value="ECO:0007669"/>
    <property type="project" value="UniProtKB-UniRule"/>
</dbReference>
<dbReference type="KEGG" id="frx:F7310_00560"/>
<dbReference type="InterPro" id="IPR001783">
    <property type="entry name" value="Lumazine-bd"/>
</dbReference>
<dbReference type="STRING" id="573570.F7310_00560"/>
<comment type="catalytic activity">
    <reaction evidence="1">
        <text>2 6,7-dimethyl-8-(1-D-ribityl)lumazine + H(+) = 5-amino-6-(D-ribitylamino)uracil + riboflavin</text>
        <dbReference type="Rhea" id="RHEA:20772"/>
        <dbReference type="ChEBI" id="CHEBI:15378"/>
        <dbReference type="ChEBI" id="CHEBI:15934"/>
        <dbReference type="ChEBI" id="CHEBI:57986"/>
        <dbReference type="ChEBI" id="CHEBI:58201"/>
        <dbReference type="EC" id="2.5.1.9"/>
    </reaction>
</comment>
<dbReference type="RefSeq" id="WP_072711137.1">
    <property type="nucleotide sequence ID" value="NZ_CP016796.1"/>
</dbReference>
<dbReference type="EC" id="2.5.1.9" evidence="4 9"/>
<dbReference type="SUPFAM" id="SSF63380">
    <property type="entry name" value="Riboflavin synthase domain-like"/>
    <property type="match status" value="2"/>
</dbReference>
<dbReference type="AlphaFoldDB" id="A0A1L4BQ14"/>
<dbReference type="Gene3D" id="2.40.30.20">
    <property type="match status" value="2"/>
</dbReference>